<dbReference type="Proteomes" id="UP001066276">
    <property type="component" value="Chromosome 9"/>
</dbReference>
<dbReference type="EMBL" id="JANPWB010000013">
    <property type="protein sequence ID" value="KAJ1108017.1"/>
    <property type="molecule type" value="Genomic_DNA"/>
</dbReference>
<organism evidence="2 3">
    <name type="scientific">Pleurodeles waltl</name>
    <name type="common">Iberian ribbed newt</name>
    <dbReference type="NCBI Taxonomy" id="8319"/>
    <lineage>
        <taxon>Eukaryota</taxon>
        <taxon>Metazoa</taxon>
        <taxon>Chordata</taxon>
        <taxon>Craniata</taxon>
        <taxon>Vertebrata</taxon>
        <taxon>Euteleostomi</taxon>
        <taxon>Amphibia</taxon>
        <taxon>Batrachia</taxon>
        <taxon>Caudata</taxon>
        <taxon>Salamandroidea</taxon>
        <taxon>Salamandridae</taxon>
        <taxon>Pleurodelinae</taxon>
        <taxon>Pleurodeles</taxon>
    </lineage>
</organism>
<protein>
    <submittedName>
        <fullName evidence="2">Uncharacterized protein</fullName>
    </submittedName>
</protein>
<comment type="caution">
    <text evidence="2">The sequence shown here is derived from an EMBL/GenBank/DDBJ whole genome shotgun (WGS) entry which is preliminary data.</text>
</comment>
<feature type="region of interest" description="Disordered" evidence="1">
    <location>
        <begin position="1"/>
        <end position="24"/>
    </location>
</feature>
<keyword evidence="3" id="KW-1185">Reference proteome</keyword>
<evidence type="ECO:0000313" key="2">
    <source>
        <dbReference type="EMBL" id="KAJ1108017.1"/>
    </source>
</evidence>
<evidence type="ECO:0000256" key="1">
    <source>
        <dbReference type="SAM" id="MobiDB-lite"/>
    </source>
</evidence>
<proteinExistence type="predicted"/>
<gene>
    <name evidence="2" type="ORF">NDU88_005401</name>
</gene>
<evidence type="ECO:0000313" key="3">
    <source>
        <dbReference type="Proteomes" id="UP001066276"/>
    </source>
</evidence>
<dbReference type="AlphaFoldDB" id="A0AAV7N0E1"/>
<accession>A0AAV7N0E1</accession>
<sequence length="170" mass="17937">MVSVLGAWPSSQRWRTHNPLPPKGTTIYPESRSLALGQPVRLLRVVPGGPGGRAADPIPGLYEQILTVPDVRGADGLTRVPKPGTKVAVRARVRLNWATGRTERAGSGAGLPGSAVGALSEVDVVGCLTSPVQRRRTGGLPAYGSAGRLKCEAGTREPEWCGTWRRQVAS</sequence>
<reference evidence="2" key="1">
    <citation type="journal article" date="2022" name="bioRxiv">
        <title>Sequencing and chromosome-scale assembly of the giantPleurodeles waltlgenome.</title>
        <authorList>
            <person name="Brown T."/>
            <person name="Elewa A."/>
            <person name="Iarovenko S."/>
            <person name="Subramanian E."/>
            <person name="Araus A.J."/>
            <person name="Petzold A."/>
            <person name="Susuki M."/>
            <person name="Suzuki K.-i.T."/>
            <person name="Hayashi T."/>
            <person name="Toyoda A."/>
            <person name="Oliveira C."/>
            <person name="Osipova E."/>
            <person name="Leigh N.D."/>
            <person name="Simon A."/>
            <person name="Yun M.H."/>
        </authorList>
    </citation>
    <scope>NUCLEOTIDE SEQUENCE</scope>
    <source>
        <strain evidence="2">20211129_DDA</strain>
        <tissue evidence="2">Liver</tissue>
    </source>
</reference>
<name>A0AAV7N0E1_PLEWA</name>